<accession>A0A5J5BL94</accession>
<dbReference type="Proteomes" id="UP000325577">
    <property type="component" value="Linkage Group LG11"/>
</dbReference>
<organism evidence="7 8">
    <name type="scientific">Nyssa sinensis</name>
    <dbReference type="NCBI Taxonomy" id="561372"/>
    <lineage>
        <taxon>Eukaryota</taxon>
        <taxon>Viridiplantae</taxon>
        <taxon>Streptophyta</taxon>
        <taxon>Embryophyta</taxon>
        <taxon>Tracheophyta</taxon>
        <taxon>Spermatophyta</taxon>
        <taxon>Magnoliopsida</taxon>
        <taxon>eudicotyledons</taxon>
        <taxon>Gunneridae</taxon>
        <taxon>Pentapetalae</taxon>
        <taxon>asterids</taxon>
        <taxon>Cornales</taxon>
        <taxon>Nyssaceae</taxon>
        <taxon>Nyssa</taxon>
    </lineage>
</organism>
<keyword evidence="1" id="KW-0805">Transcription regulation</keyword>
<dbReference type="AlphaFoldDB" id="A0A5J5BL94"/>
<evidence type="ECO:0000256" key="4">
    <source>
        <dbReference type="ARBA" id="ARBA00023163"/>
    </source>
</evidence>
<dbReference type="GO" id="GO:0008289">
    <property type="term" value="F:lipid binding"/>
    <property type="evidence" value="ECO:0007669"/>
    <property type="project" value="InterPro"/>
</dbReference>
<keyword evidence="5" id="KW-0539">Nucleus</keyword>
<dbReference type="InterPro" id="IPR042160">
    <property type="entry name" value="HD-Zip_IV"/>
</dbReference>
<reference evidence="7 8" key="1">
    <citation type="submission" date="2019-09" db="EMBL/GenBank/DDBJ databases">
        <title>A chromosome-level genome assembly of the Chinese tupelo Nyssa sinensis.</title>
        <authorList>
            <person name="Yang X."/>
            <person name="Kang M."/>
            <person name="Yang Y."/>
            <person name="Xiong H."/>
            <person name="Wang M."/>
            <person name="Zhang Z."/>
            <person name="Wang Z."/>
            <person name="Wu H."/>
            <person name="Ma T."/>
            <person name="Liu J."/>
            <person name="Xi Z."/>
        </authorList>
    </citation>
    <scope>NUCLEOTIDE SEQUENCE [LARGE SCALE GENOMIC DNA]</scope>
    <source>
        <strain evidence="7">J267</strain>
        <tissue evidence="7">Leaf</tissue>
    </source>
</reference>
<evidence type="ECO:0000259" key="6">
    <source>
        <dbReference type="PROSITE" id="PS50848"/>
    </source>
</evidence>
<keyword evidence="8" id="KW-1185">Reference proteome</keyword>
<feature type="domain" description="START" evidence="6">
    <location>
        <begin position="151"/>
        <end position="260"/>
    </location>
</feature>
<evidence type="ECO:0000313" key="7">
    <source>
        <dbReference type="EMBL" id="KAA8543416.1"/>
    </source>
</evidence>
<dbReference type="EMBL" id="CM018034">
    <property type="protein sequence ID" value="KAA8543416.1"/>
    <property type="molecule type" value="Genomic_DNA"/>
</dbReference>
<name>A0A5J5BL94_9ASTE</name>
<keyword evidence="2" id="KW-0238">DNA-binding</keyword>
<dbReference type="PANTHER" id="PTHR45654">
    <property type="entry name" value="HOMEOBOX-LEUCINE ZIPPER PROTEIN MERISTEM L1"/>
    <property type="match status" value="1"/>
</dbReference>
<dbReference type="PROSITE" id="PS50848">
    <property type="entry name" value="START"/>
    <property type="match status" value="1"/>
</dbReference>
<sequence>MEGDEQWEERAGDGGDLTALMALVHESERILTEEMLSRENSKISTAGDVSGESGTSTDWSIANCDPEVHEAKNICLAAFLEIMTMALEANTSVETTPAFGSTEELLPMFRGPVPPGMRVEYSIESAVVPVTPPILVSMMLDVVMAEFHLPTPLVGNRKCHFVRWAREIAQDIWAVIDTSSDYFPQRTPSIINPSEPKCRRRPSGVIVRPREYYSEVIWIENNEVYECQDNIYSASINSNLAFGARRWVNTLIWKLKRDISRFSDLKMIGQGQVKNCLLKSAESMKMVFLECVNAATDERKWVIVHDEGTRVLKNIAADHGDSLVSNNYVALTSMRVPANPLSVYDLIVKKNLELQQLHSQYLEEPEEVMKLQEDDQLNCITLHKRVVDHNESTQISEYLLQEASRDEFCSFIIEAPMTQLEYIDAFVSGRWWNTAWRPWGFAIMADGSIHAEASLVTIAVQGQLDVKDDGEATELMSDLINNITRKINEEVAIRGIN</sequence>
<gene>
    <name evidence="7" type="ORF">F0562_021089</name>
</gene>
<evidence type="ECO:0000256" key="2">
    <source>
        <dbReference type="ARBA" id="ARBA00023125"/>
    </source>
</evidence>
<keyword evidence="3" id="KW-0371">Homeobox</keyword>
<evidence type="ECO:0000313" key="8">
    <source>
        <dbReference type="Proteomes" id="UP000325577"/>
    </source>
</evidence>
<dbReference type="InterPro" id="IPR002913">
    <property type="entry name" value="START_lipid-bd_dom"/>
</dbReference>
<protein>
    <recommendedName>
        <fullName evidence="6">START domain-containing protein</fullName>
    </recommendedName>
</protein>
<evidence type="ECO:0000256" key="3">
    <source>
        <dbReference type="ARBA" id="ARBA00023155"/>
    </source>
</evidence>
<dbReference type="OrthoDB" id="943937at2759"/>
<dbReference type="Pfam" id="PF01852">
    <property type="entry name" value="START"/>
    <property type="match status" value="1"/>
</dbReference>
<dbReference type="PANTHER" id="PTHR45654:SF90">
    <property type="entry name" value="HOMEOBOX-LEUCINE ZIPPER PROTEIN ROC7-LIKE"/>
    <property type="match status" value="1"/>
</dbReference>
<evidence type="ECO:0000256" key="5">
    <source>
        <dbReference type="ARBA" id="ARBA00023242"/>
    </source>
</evidence>
<dbReference type="Pfam" id="PF25797">
    <property type="entry name" value="PDF2_C"/>
    <property type="match status" value="1"/>
</dbReference>
<dbReference type="SUPFAM" id="SSF55961">
    <property type="entry name" value="Bet v1-like"/>
    <property type="match status" value="1"/>
</dbReference>
<dbReference type="GO" id="GO:0003677">
    <property type="term" value="F:DNA binding"/>
    <property type="evidence" value="ECO:0007669"/>
    <property type="project" value="UniProtKB-KW"/>
</dbReference>
<proteinExistence type="predicted"/>
<keyword evidence="4" id="KW-0804">Transcription</keyword>
<evidence type="ECO:0000256" key="1">
    <source>
        <dbReference type="ARBA" id="ARBA00023015"/>
    </source>
</evidence>
<dbReference type="InterPro" id="IPR057993">
    <property type="entry name" value="HD-Zip_IV_C"/>
</dbReference>